<dbReference type="Gene3D" id="3.30.43.10">
    <property type="entry name" value="Uridine Diphospho-n-acetylenolpyruvylglucosamine Reductase, domain 2"/>
    <property type="match status" value="1"/>
</dbReference>
<dbReference type="FunFam" id="1.10.45.10:FF:000001">
    <property type="entry name" value="D-lactate dehydrogenase mitochondrial"/>
    <property type="match status" value="1"/>
</dbReference>
<dbReference type="Pfam" id="PF02913">
    <property type="entry name" value="FAD-oxidase_C"/>
    <property type="match status" value="1"/>
</dbReference>
<dbReference type="InterPro" id="IPR016164">
    <property type="entry name" value="FAD-linked_Oxase-like_C"/>
</dbReference>
<organism evidence="6 7">
    <name type="scientific">Salipiger marinus</name>
    <dbReference type="NCBI Taxonomy" id="555512"/>
    <lineage>
        <taxon>Bacteria</taxon>
        <taxon>Pseudomonadati</taxon>
        <taxon>Pseudomonadota</taxon>
        <taxon>Alphaproteobacteria</taxon>
        <taxon>Rhodobacterales</taxon>
        <taxon>Roseobacteraceae</taxon>
        <taxon>Salipiger</taxon>
    </lineage>
</organism>
<keyword evidence="3" id="KW-0285">Flavoprotein</keyword>
<gene>
    <name evidence="6" type="ORF">SAMN04487993_1004181</name>
</gene>
<dbReference type="InterPro" id="IPR016169">
    <property type="entry name" value="FAD-bd_PCMH_sub2"/>
</dbReference>
<dbReference type="AlphaFoldDB" id="A0A1G8KDA5"/>
<sequence>MTATTLTRPEATLPAEVLAQIQQVVGATYVTTLPADMAGRVADHRGLYQGHALALVRPGSTAEVAAVMRLCHAARLPVVPQGGNTGLVGGSVPRDAVILATDRLTAIRDRDPLNSTMTVEAGCLLLTIQQTAEEMDRLFPLSLASEGSCQIGGNLATNAGGTAVLRYGTTRELVLGLEVVLPDGEILSDLTGLRKNNTGYDLRHLFIGSEGTLGIITAAVLKLHPRPARRATAMVGCADPEAALALYDRMRARDADSLTTFEYIDRTALQMVVDHGPGCSDPMAERHQAYALVELTAPDPEADLDARLEHTLGAAFEAGDIADAVLASSEAQRAALWALRENLAEVQKAEGASIKHDVAVPVSRVAEFIAAARQGCLALMPTARVCAFGHFGDGNIHFNLSRPLDMTDAEFLTRTEAVNRVVHDIVVAMGGSISAEHGIGLTRRAELRHYKDPVALRVMEGIKAALDPLGLMNPGKLL</sequence>
<dbReference type="Gene3D" id="3.30.70.2740">
    <property type="match status" value="1"/>
</dbReference>
<dbReference type="InterPro" id="IPR006094">
    <property type="entry name" value="Oxid_FAD_bind_N"/>
</dbReference>
<evidence type="ECO:0000256" key="3">
    <source>
        <dbReference type="ARBA" id="ARBA00022630"/>
    </source>
</evidence>
<dbReference type="RefSeq" id="WP_089844989.1">
    <property type="nucleotide sequence ID" value="NZ_FNEJ01000004.1"/>
</dbReference>
<dbReference type="SUPFAM" id="SSF56176">
    <property type="entry name" value="FAD-binding/transporter-associated domain-like"/>
    <property type="match status" value="1"/>
</dbReference>
<dbReference type="SUPFAM" id="SSF55103">
    <property type="entry name" value="FAD-linked oxidases, C-terminal domain"/>
    <property type="match status" value="1"/>
</dbReference>
<dbReference type="InterPro" id="IPR004113">
    <property type="entry name" value="FAD-bd_oxidored_4_C"/>
</dbReference>
<protein>
    <submittedName>
        <fullName evidence="6">FAD/FMN-containing dehydrogenase</fullName>
    </submittedName>
</protein>
<dbReference type="GO" id="GO:0022904">
    <property type="term" value="P:respiratory electron transport chain"/>
    <property type="evidence" value="ECO:0007669"/>
    <property type="project" value="TreeGrafter"/>
</dbReference>
<keyword evidence="7" id="KW-1185">Reference proteome</keyword>
<name>A0A1G8KDA5_9RHOB</name>
<reference evidence="6 7" key="1">
    <citation type="submission" date="2016-10" db="EMBL/GenBank/DDBJ databases">
        <authorList>
            <person name="de Groot N.N."/>
        </authorList>
    </citation>
    <scope>NUCLEOTIDE SEQUENCE [LARGE SCALE GENOMIC DNA]</scope>
    <source>
        <strain evidence="6 7">DSM 26424</strain>
    </source>
</reference>
<dbReference type="InterPro" id="IPR051264">
    <property type="entry name" value="FAD-oxidored/transferase_4"/>
</dbReference>
<evidence type="ECO:0000313" key="6">
    <source>
        <dbReference type="EMBL" id="SDI41411.1"/>
    </source>
</evidence>
<evidence type="ECO:0000256" key="4">
    <source>
        <dbReference type="ARBA" id="ARBA00022827"/>
    </source>
</evidence>
<dbReference type="PROSITE" id="PS51387">
    <property type="entry name" value="FAD_PCMH"/>
    <property type="match status" value="1"/>
</dbReference>
<comment type="cofactor">
    <cofactor evidence="1">
        <name>FAD</name>
        <dbReference type="ChEBI" id="CHEBI:57692"/>
    </cofactor>
</comment>
<proteinExistence type="inferred from homology"/>
<evidence type="ECO:0000313" key="7">
    <source>
        <dbReference type="Proteomes" id="UP000199093"/>
    </source>
</evidence>
<keyword evidence="4" id="KW-0274">FAD</keyword>
<comment type="similarity">
    <text evidence="2">Belongs to the FAD-binding oxidoreductase/transferase type 4 family.</text>
</comment>
<dbReference type="GO" id="GO:0071949">
    <property type="term" value="F:FAD binding"/>
    <property type="evidence" value="ECO:0007669"/>
    <property type="project" value="InterPro"/>
</dbReference>
<accession>A0A1G8KDA5</accession>
<dbReference type="Gene3D" id="3.30.465.10">
    <property type="match status" value="1"/>
</dbReference>
<dbReference type="InterPro" id="IPR016167">
    <property type="entry name" value="FAD-bd_PCMH_sub1"/>
</dbReference>
<dbReference type="PANTHER" id="PTHR43716">
    <property type="entry name" value="D-2-HYDROXYGLUTARATE DEHYDROGENASE, MITOCHONDRIAL"/>
    <property type="match status" value="1"/>
</dbReference>
<evidence type="ECO:0000256" key="2">
    <source>
        <dbReference type="ARBA" id="ARBA00008000"/>
    </source>
</evidence>
<dbReference type="OrthoDB" id="9811557at2"/>
<dbReference type="Gene3D" id="3.30.70.2190">
    <property type="match status" value="1"/>
</dbReference>
<dbReference type="InterPro" id="IPR016166">
    <property type="entry name" value="FAD-bd_PCMH"/>
</dbReference>
<dbReference type="GO" id="GO:0003824">
    <property type="term" value="F:catalytic activity"/>
    <property type="evidence" value="ECO:0007669"/>
    <property type="project" value="InterPro"/>
</dbReference>
<dbReference type="Proteomes" id="UP000199093">
    <property type="component" value="Unassembled WGS sequence"/>
</dbReference>
<dbReference type="Pfam" id="PF01565">
    <property type="entry name" value="FAD_binding_4"/>
    <property type="match status" value="1"/>
</dbReference>
<dbReference type="PANTHER" id="PTHR43716:SF2">
    <property type="entry name" value="BLL6224 PROTEIN"/>
    <property type="match status" value="1"/>
</dbReference>
<dbReference type="InterPro" id="IPR036318">
    <property type="entry name" value="FAD-bd_PCMH-like_sf"/>
</dbReference>
<dbReference type="EMBL" id="FNEJ01000004">
    <property type="protein sequence ID" value="SDI41411.1"/>
    <property type="molecule type" value="Genomic_DNA"/>
</dbReference>
<evidence type="ECO:0000259" key="5">
    <source>
        <dbReference type="PROSITE" id="PS51387"/>
    </source>
</evidence>
<dbReference type="STRING" id="555512.SAMN04487993_1004181"/>
<feature type="domain" description="FAD-binding PCMH-type" evidence="5">
    <location>
        <begin position="48"/>
        <end position="226"/>
    </location>
</feature>
<dbReference type="Gene3D" id="1.10.45.10">
    <property type="entry name" value="Vanillyl-alcohol Oxidase, Chain A, domain 4"/>
    <property type="match status" value="1"/>
</dbReference>
<evidence type="ECO:0000256" key="1">
    <source>
        <dbReference type="ARBA" id="ARBA00001974"/>
    </source>
</evidence>
<dbReference type="InterPro" id="IPR016171">
    <property type="entry name" value="Vanillyl_alc_oxidase_C-sub2"/>
</dbReference>